<gene>
    <name evidence="1" type="ORF">J2X07_003114</name>
</gene>
<comment type="caution">
    <text evidence="1">The sequence shown here is derived from an EMBL/GenBank/DDBJ whole genome shotgun (WGS) entry which is preliminary data.</text>
</comment>
<sequence>MKAFIALCFTVLLSFLFIPHIPENVQEKSGTSDKIINQPVNAEEKNKVTVSQNEQNPVFNEKMAKEKALLFMKALNQESDENYKVINYSSKKEYITYLKNYVSNNLAEYYTNGLYEEREGSLYIIPTELPPWLEQEKPVDIKQLSDTSYRVYQKNSSELYGTYDITLGYEYMDGKWIITYASVD</sequence>
<dbReference type="Proteomes" id="UP001258181">
    <property type="component" value="Unassembled WGS sequence"/>
</dbReference>
<protein>
    <recommendedName>
        <fullName evidence="3">DUF3993 domain-containing protein</fullName>
    </recommendedName>
</protein>
<evidence type="ECO:0000313" key="2">
    <source>
        <dbReference type="Proteomes" id="UP001258181"/>
    </source>
</evidence>
<name>A0ABU1U3R6_9BACL</name>
<keyword evidence="2" id="KW-1185">Reference proteome</keyword>
<accession>A0ABU1U3R6</accession>
<organism evidence="1 2">
    <name type="scientific">Fictibacillus barbaricus</name>
    <dbReference type="NCBI Taxonomy" id="182136"/>
    <lineage>
        <taxon>Bacteria</taxon>
        <taxon>Bacillati</taxon>
        <taxon>Bacillota</taxon>
        <taxon>Bacilli</taxon>
        <taxon>Bacillales</taxon>
        <taxon>Fictibacillaceae</taxon>
        <taxon>Fictibacillus</taxon>
    </lineage>
</organism>
<reference evidence="1 2" key="1">
    <citation type="submission" date="2023-07" db="EMBL/GenBank/DDBJ databases">
        <title>Sorghum-associated microbial communities from plants grown in Nebraska, USA.</title>
        <authorList>
            <person name="Schachtman D."/>
        </authorList>
    </citation>
    <scope>NUCLEOTIDE SEQUENCE [LARGE SCALE GENOMIC DNA]</scope>
    <source>
        <strain evidence="1 2">BE211</strain>
    </source>
</reference>
<evidence type="ECO:0000313" key="1">
    <source>
        <dbReference type="EMBL" id="MDR7074119.1"/>
    </source>
</evidence>
<dbReference type="EMBL" id="JAVDWA010000006">
    <property type="protein sequence ID" value="MDR7074119.1"/>
    <property type="molecule type" value="Genomic_DNA"/>
</dbReference>
<dbReference type="RefSeq" id="WP_310260564.1">
    <property type="nucleotide sequence ID" value="NZ_JAVDWA010000006.1"/>
</dbReference>
<evidence type="ECO:0008006" key="3">
    <source>
        <dbReference type="Google" id="ProtNLM"/>
    </source>
</evidence>
<proteinExistence type="predicted"/>